<comment type="caution">
    <text evidence="2">The sequence shown here is derived from an EMBL/GenBank/DDBJ whole genome shotgun (WGS) entry which is preliminary data.</text>
</comment>
<evidence type="ECO:0000313" key="3">
    <source>
        <dbReference type="Proteomes" id="UP000240530"/>
    </source>
</evidence>
<feature type="transmembrane region" description="Helical" evidence="1">
    <location>
        <begin position="31"/>
        <end position="51"/>
    </location>
</feature>
<accession>A0A2T3KUX8</accession>
<reference evidence="2 3" key="1">
    <citation type="submission" date="2018-03" db="EMBL/GenBank/DDBJ databases">
        <title>Whole genome sequencing of Histamine producing bacteria.</title>
        <authorList>
            <person name="Butler K."/>
        </authorList>
    </citation>
    <scope>NUCLEOTIDE SEQUENCE [LARGE SCALE GENOMIC DNA]</scope>
    <source>
        <strain evidence="2 3">Res.4.1</strain>
    </source>
</reference>
<feature type="transmembrane region" description="Helical" evidence="1">
    <location>
        <begin position="7"/>
        <end position="25"/>
    </location>
</feature>
<organism evidence="2 3">
    <name type="scientific">Photobacterium leiognathi subsp. mandapamensis</name>
    <name type="common">Photobacterium mandapamensis</name>
    <dbReference type="NCBI Taxonomy" id="48408"/>
    <lineage>
        <taxon>Bacteria</taxon>
        <taxon>Pseudomonadati</taxon>
        <taxon>Pseudomonadota</taxon>
        <taxon>Gammaproteobacteria</taxon>
        <taxon>Vibrionales</taxon>
        <taxon>Vibrionaceae</taxon>
        <taxon>Photobacterium</taxon>
    </lineage>
</organism>
<feature type="transmembrane region" description="Helical" evidence="1">
    <location>
        <begin position="234"/>
        <end position="252"/>
    </location>
</feature>
<feature type="transmembrane region" description="Helical" evidence="1">
    <location>
        <begin position="311"/>
        <end position="330"/>
    </location>
</feature>
<feature type="transmembrane region" description="Helical" evidence="1">
    <location>
        <begin position="58"/>
        <end position="75"/>
    </location>
</feature>
<dbReference type="EMBL" id="PYNS01000011">
    <property type="protein sequence ID" value="PSV10643.1"/>
    <property type="molecule type" value="Genomic_DNA"/>
</dbReference>
<dbReference type="RefSeq" id="WP_107185149.1">
    <property type="nucleotide sequence ID" value="NZ_PYNS01000011.1"/>
</dbReference>
<feature type="transmembrane region" description="Helical" evidence="1">
    <location>
        <begin position="342"/>
        <end position="359"/>
    </location>
</feature>
<dbReference type="AlphaFoldDB" id="A0A2T3KUX8"/>
<gene>
    <name evidence="2" type="ORF">C0W93_11585</name>
</gene>
<sequence>MIIFREKYLAISLAFSGLISISPFFTYNHFGFYYISCLLMVMFFFLCKGLPLVARNDLIVSVILLIYIIFNYNYNIEQAKLSEFFILTIPFSIIFLLSGRTIRKLTTIYFVKIICFVLLISLFFSFLLMLGFQSLIPSYSFNAGDGLFTVYMFTVVRQGLEWNINGGLFHRFHSIFMEPGFVGTIAAFIVCAYKFNLKNKYCLIAFISGAISTSFAFYVIVSLYLIIKHPLKGGIFLFLIINLLIYLNHPFINQLILDRFLNGGSQLDTRTSIYELGQINVFYDWLFNGNIVDLIFGLGSEIPGSTGSYRYFLLSYGFLGVIVFSLLYFYLYFFDKVRIQGFIIYDFIFIFLFVLSVYQRPYIDNYYMLLVFSTFIFSNEILKKSFKNEI</sequence>
<feature type="transmembrane region" description="Helical" evidence="1">
    <location>
        <begin position="81"/>
        <end position="97"/>
    </location>
</feature>
<proteinExistence type="predicted"/>
<protein>
    <recommendedName>
        <fullName evidence="4">Polysaccharide polymerase</fullName>
    </recommendedName>
</protein>
<keyword evidence="1" id="KW-1133">Transmembrane helix</keyword>
<name>A0A2T3KUX8_PHOLD</name>
<keyword evidence="1" id="KW-0812">Transmembrane</keyword>
<evidence type="ECO:0008006" key="4">
    <source>
        <dbReference type="Google" id="ProtNLM"/>
    </source>
</evidence>
<feature type="transmembrane region" description="Helical" evidence="1">
    <location>
        <begin position="109"/>
        <end position="130"/>
    </location>
</feature>
<keyword evidence="1" id="KW-0472">Membrane</keyword>
<evidence type="ECO:0000256" key="1">
    <source>
        <dbReference type="SAM" id="Phobius"/>
    </source>
</evidence>
<feature type="transmembrane region" description="Helical" evidence="1">
    <location>
        <begin position="175"/>
        <end position="195"/>
    </location>
</feature>
<dbReference type="Proteomes" id="UP000240530">
    <property type="component" value="Unassembled WGS sequence"/>
</dbReference>
<evidence type="ECO:0000313" key="2">
    <source>
        <dbReference type="EMBL" id="PSV10643.1"/>
    </source>
</evidence>
<feature type="transmembrane region" description="Helical" evidence="1">
    <location>
        <begin position="201"/>
        <end position="227"/>
    </location>
</feature>